<dbReference type="OrthoDB" id="330624at2"/>
<sequence>MKMLISILYILFVLAACNIIESTGLTKDSYTGGEAREKIRDAAFNGDGIYYEKKYGGYSGLVFSKSVQNALMVSVLLDLDDSKYYNKDKVNDCVSDIEKFSYLNRLDSVGTLTLSENCRNFKEIGFFPK</sequence>
<evidence type="ECO:0000313" key="2">
    <source>
        <dbReference type="Proteomes" id="UP000298097"/>
    </source>
</evidence>
<dbReference type="AlphaFoldDB" id="A0A4V3JGF8"/>
<dbReference type="RefSeq" id="WP_135773329.1">
    <property type="nucleotide sequence ID" value="NZ_RQEY01000010.1"/>
</dbReference>
<keyword evidence="2" id="KW-1185">Reference proteome</keyword>
<evidence type="ECO:0000313" key="1">
    <source>
        <dbReference type="EMBL" id="TGK42413.1"/>
    </source>
</evidence>
<comment type="caution">
    <text evidence="1">The sequence shown here is derived from an EMBL/GenBank/DDBJ whole genome shotgun (WGS) entry which is preliminary data.</text>
</comment>
<dbReference type="EMBL" id="RQEY01000010">
    <property type="protein sequence ID" value="TGK42413.1"/>
    <property type="molecule type" value="Genomic_DNA"/>
</dbReference>
<reference evidence="1" key="1">
    <citation type="journal article" date="2019" name="PLoS Negl. Trop. Dis.">
        <title>Revisiting the worldwide diversity of Leptospira species in the environment.</title>
        <authorList>
            <person name="Vincent A.T."/>
            <person name="Schiettekatte O."/>
            <person name="Bourhy P."/>
            <person name="Veyrier F.J."/>
            <person name="Picardeau M."/>
        </authorList>
    </citation>
    <scope>NUCLEOTIDE SEQUENCE [LARGE SCALE GENOMIC DNA]</scope>
    <source>
        <strain evidence="1">201800301</strain>
    </source>
</reference>
<dbReference type="NCBIfam" id="TIGR04452">
    <property type="entry name" value="Lepto_Lipo_YY_C"/>
    <property type="match status" value="1"/>
</dbReference>
<name>A0A4V3JGF8_9LEPT</name>
<organism evidence="1 2">
    <name type="scientific">Leptospira andrefontaineae</name>
    <dbReference type="NCBI Taxonomy" id="2484976"/>
    <lineage>
        <taxon>Bacteria</taxon>
        <taxon>Pseudomonadati</taxon>
        <taxon>Spirochaetota</taxon>
        <taxon>Spirochaetia</taxon>
        <taxon>Leptospirales</taxon>
        <taxon>Leptospiraceae</taxon>
        <taxon>Leptospira</taxon>
    </lineage>
</organism>
<dbReference type="InterPro" id="IPR031030">
    <property type="entry name" value="Lepto_Lipo_YY_C"/>
</dbReference>
<accession>A0A4V3JGF8</accession>
<gene>
    <name evidence="1" type="ORF">EHO65_06555</name>
</gene>
<dbReference type="Proteomes" id="UP000298097">
    <property type="component" value="Unassembled WGS sequence"/>
</dbReference>
<protein>
    <submittedName>
        <fullName evidence="1">TIGR04452 family lipoprotein</fullName>
    </submittedName>
</protein>
<dbReference type="PROSITE" id="PS51257">
    <property type="entry name" value="PROKAR_LIPOPROTEIN"/>
    <property type="match status" value="1"/>
</dbReference>
<keyword evidence="1" id="KW-0449">Lipoprotein</keyword>
<proteinExistence type="predicted"/>